<feature type="transmembrane region" description="Helical" evidence="13">
    <location>
        <begin position="132"/>
        <end position="154"/>
    </location>
</feature>
<keyword evidence="7" id="KW-0479">Metal-binding</keyword>
<accession>A0ABQ6FYG4</accession>
<keyword evidence="5" id="KW-0645">Protease</keyword>
<comment type="cofactor">
    <cofactor evidence="1">
        <name>Zn(2+)</name>
        <dbReference type="ChEBI" id="CHEBI:29105"/>
    </cofactor>
</comment>
<feature type="transmembrane region" description="Helical" evidence="13">
    <location>
        <begin position="91"/>
        <end position="112"/>
    </location>
</feature>
<dbReference type="InterPro" id="IPR044537">
    <property type="entry name" value="Rip2-like"/>
</dbReference>
<keyword evidence="10 13" id="KW-1133">Transmembrane helix</keyword>
<evidence type="ECO:0000256" key="12">
    <source>
        <dbReference type="ARBA" id="ARBA00023136"/>
    </source>
</evidence>
<proteinExistence type="inferred from homology"/>
<dbReference type="EMBL" id="BSRI01000002">
    <property type="protein sequence ID" value="GLV57870.1"/>
    <property type="molecule type" value="Genomic_DNA"/>
</dbReference>
<evidence type="ECO:0000313" key="14">
    <source>
        <dbReference type="EMBL" id="GLV57870.1"/>
    </source>
</evidence>
<evidence type="ECO:0000256" key="13">
    <source>
        <dbReference type="SAM" id="Phobius"/>
    </source>
</evidence>
<evidence type="ECO:0000256" key="8">
    <source>
        <dbReference type="ARBA" id="ARBA00022801"/>
    </source>
</evidence>
<keyword evidence="9" id="KW-0862">Zinc</keyword>
<feature type="transmembrane region" description="Helical" evidence="13">
    <location>
        <begin position="50"/>
        <end position="70"/>
    </location>
</feature>
<sequence>MIDVILSLMIILSFLGAIILHEWAHAQMASWLGDHSSSTLERRSWRLGSHIDPVGTLLCIILAFLSYAGLGWGRPVKPDPWKMKVGANTGVLLVACAGPIFSLIIGLAVAALTRLLIPVVGGNIALNFVMKLLTAFATVNVGLAILNIIPLYPLDGYQIVYTLLPSKQAVQFSRSAAYGPFILLIVFFFLPFIGQFVGMADILNLATDIRNISLFLTSQAAGASLVQYFVYPH</sequence>
<keyword evidence="4" id="KW-1003">Cell membrane</keyword>
<keyword evidence="12 13" id="KW-0472">Membrane</keyword>
<comment type="similarity">
    <text evidence="3">Belongs to the peptidase M50B family.</text>
</comment>
<feature type="transmembrane region" description="Helical" evidence="13">
    <location>
        <begin position="212"/>
        <end position="231"/>
    </location>
</feature>
<evidence type="ECO:0000256" key="9">
    <source>
        <dbReference type="ARBA" id="ARBA00022833"/>
    </source>
</evidence>
<evidence type="ECO:0000256" key="10">
    <source>
        <dbReference type="ARBA" id="ARBA00022989"/>
    </source>
</evidence>
<evidence type="ECO:0000256" key="5">
    <source>
        <dbReference type="ARBA" id="ARBA00022670"/>
    </source>
</evidence>
<dbReference type="PANTHER" id="PTHR35864">
    <property type="entry name" value="ZINC METALLOPROTEASE MJ0611-RELATED"/>
    <property type="match status" value="1"/>
</dbReference>
<gene>
    <name evidence="14" type="ORF">KDH_47050</name>
</gene>
<dbReference type="PANTHER" id="PTHR35864:SF1">
    <property type="entry name" value="ZINC METALLOPROTEASE YWHC-RELATED"/>
    <property type="match status" value="1"/>
</dbReference>
<protein>
    <submittedName>
        <fullName evidence="14">Peptidase</fullName>
    </submittedName>
</protein>
<evidence type="ECO:0000256" key="1">
    <source>
        <dbReference type="ARBA" id="ARBA00001947"/>
    </source>
</evidence>
<feature type="transmembrane region" description="Helical" evidence="13">
    <location>
        <begin position="175"/>
        <end position="200"/>
    </location>
</feature>
<evidence type="ECO:0000256" key="3">
    <source>
        <dbReference type="ARBA" id="ARBA00007931"/>
    </source>
</evidence>
<organism evidence="14 15">
    <name type="scientific">Dictyobacter halimunensis</name>
    <dbReference type="NCBI Taxonomy" id="3026934"/>
    <lineage>
        <taxon>Bacteria</taxon>
        <taxon>Bacillati</taxon>
        <taxon>Chloroflexota</taxon>
        <taxon>Ktedonobacteria</taxon>
        <taxon>Ktedonobacterales</taxon>
        <taxon>Dictyobacteraceae</taxon>
        <taxon>Dictyobacter</taxon>
    </lineage>
</organism>
<name>A0ABQ6FYG4_9CHLR</name>
<dbReference type="InterPro" id="IPR052348">
    <property type="entry name" value="Metallopeptidase_M50B"/>
</dbReference>
<evidence type="ECO:0000256" key="4">
    <source>
        <dbReference type="ARBA" id="ARBA00022475"/>
    </source>
</evidence>
<evidence type="ECO:0000313" key="15">
    <source>
        <dbReference type="Proteomes" id="UP001344906"/>
    </source>
</evidence>
<evidence type="ECO:0000256" key="7">
    <source>
        <dbReference type="ARBA" id="ARBA00022723"/>
    </source>
</evidence>
<dbReference type="RefSeq" id="WP_338253913.1">
    <property type="nucleotide sequence ID" value="NZ_BSRI01000002.1"/>
</dbReference>
<reference evidence="14 15" key="1">
    <citation type="submission" date="2023-02" db="EMBL/GenBank/DDBJ databases">
        <title>Dictyobacter halimunensis sp. nov., a new member of the class Ktedonobacteria from forest soil in a geothermal area.</title>
        <authorList>
            <person name="Rachmania M.K."/>
            <person name="Ningsih F."/>
            <person name="Sakai Y."/>
            <person name="Yabe S."/>
            <person name="Yokota A."/>
            <person name="Sjamsuridzal W."/>
        </authorList>
    </citation>
    <scope>NUCLEOTIDE SEQUENCE [LARGE SCALE GENOMIC DNA]</scope>
    <source>
        <strain evidence="14 15">S3.2.2.5</strain>
    </source>
</reference>
<comment type="caution">
    <text evidence="14">The sequence shown here is derived from an EMBL/GenBank/DDBJ whole genome shotgun (WGS) entry which is preliminary data.</text>
</comment>
<keyword evidence="8" id="KW-0378">Hydrolase</keyword>
<dbReference type="CDD" id="cd06158">
    <property type="entry name" value="S2P-M50_like_1"/>
    <property type="match status" value="1"/>
</dbReference>
<evidence type="ECO:0000256" key="6">
    <source>
        <dbReference type="ARBA" id="ARBA00022692"/>
    </source>
</evidence>
<evidence type="ECO:0000256" key="11">
    <source>
        <dbReference type="ARBA" id="ARBA00023049"/>
    </source>
</evidence>
<keyword evidence="6 13" id="KW-0812">Transmembrane</keyword>
<keyword evidence="11" id="KW-0482">Metalloprotease</keyword>
<dbReference type="Proteomes" id="UP001344906">
    <property type="component" value="Unassembled WGS sequence"/>
</dbReference>
<comment type="subcellular location">
    <subcellularLocation>
        <location evidence="2">Cell membrane</location>
        <topology evidence="2">Multi-pass membrane protein</topology>
    </subcellularLocation>
</comment>
<evidence type="ECO:0000256" key="2">
    <source>
        <dbReference type="ARBA" id="ARBA00004651"/>
    </source>
</evidence>
<keyword evidence="15" id="KW-1185">Reference proteome</keyword>